<dbReference type="PANTHER" id="PTHR45968">
    <property type="entry name" value="OSJNBA0019K04.7 PROTEIN"/>
    <property type="match status" value="1"/>
</dbReference>
<evidence type="ECO:0000256" key="5">
    <source>
        <dbReference type="SAM" id="SignalP"/>
    </source>
</evidence>
<dbReference type="Gene3D" id="3.50.50.60">
    <property type="entry name" value="FAD/NAD(P)-binding domain"/>
    <property type="match status" value="1"/>
</dbReference>
<evidence type="ECO:0000256" key="1">
    <source>
        <dbReference type="ARBA" id="ARBA00001974"/>
    </source>
</evidence>
<reference evidence="7" key="1">
    <citation type="submission" date="2020-03" db="EMBL/GenBank/DDBJ databases">
        <title>Castanea mollissima Vanexum genome sequencing.</title>
        <authorList>
            <person name="Staton M."/>
        </authorList>
    </citation>
    <scope>NUCLEOTIDE SEQUENCE</scope>
    <source>
        <tissue evidence="7">Leaf</tissue>
    </source>
</reference>
<dbReference type="Gene3D" id="3.30.410.40">
    <property type="match status" value="1"/>
</dbReference>
<sequence>MGSIGWWKLFGAAFAGILFFHGFCASENAPNYTFMHNATSAPPISYYDYIIVGGGTAGCPLAATLSQNYSVLLLERGGSPYGNPNISNLAAFGAALSDLSPTSPSQRFISKDGVFNARARVLGGGSCINAGFYTRAAPYYIREVGWDGRLANESYEWVERVVAFEPPVKQWQSAVRDGLLETGVVPFNGFTYDHMYGTKVGGTIFDQDGLRHTAADLLQYANPNGLTVLLHASVHKILFRIKGKSRPLAHGVAFRDASGVKHRAYLKRGPKNEIIISSGALGSPQLLMLSGVGPADQLKAHNINIVLDQPLVGQGMSDNPMNSIFIPSPAPVEVSLIQVVGITQFGSYIEAASGANFASGSPRDYGMFSPKIGQLSTVPPKERTPEALAKAVELEANLDEAAFRGGFIIEKIMGPLSRGHLELQTRNPNDNPSVTFNYFKEPLDLQRCVQGISTIEKIIESKAFSKFRYDYLTIPALLNMTASSPINLLPKHDNVSTSLEQYCKDTVLTIWHYHGGCQVGKVVDHDYKVLGVDALRVIDGSTFNYSPGTNPQATVMMLGRYMGVRILRLKIVLNARDHARDHVKSVGFGTGDGGGGGQIRGFGRCGFMVVKGWVCRGVVSVRLWVCGGWPVEAWWWLVMVLWRWGCGFGSVEVELWVWNYGGGVVRLWVWDYECVVVGLGLWRWGIRAMLWVDMAKWIRIF</sequence>
<evidence type="ECO:0000256" key="4">
    <source>
        <dbReference type="ARBA" id="ARBA00022827"/>
    </source>
</evidence>
<accession>A0A8J4QD92</accession>
<dbReference type="EMBL" id="JRKL02012551">
    <property type="protein sequence ID" value="KAF3944739.1"/>
    <property type="molecule type" value="Genomic_DNA"/>
</dbReference>
<keyword evidence="4" id="KW-0274">FAD</keyword>
<evidence type="ECO:0000313" key="7">
    <source>
        <dbReference type="EMBL" id="KAF3944739.1"/>
    </source>
</evidence>
<dbReference type="InterPro" id="IPR036188">
    <property type="entry name" value="FAD/NAD-bd_sf"/>
</dbReference>
<keyword evidence="3 5" id="KW-0732">Signal</keyword>
<dbReference type="GO" id="GO:0016614">
    <property type="term" value="F:oxidoreductase activity, acting on CH-OH group of donors"/>
    <property type="evidence" value="ECO:0007669"/>
    <property type="project" value="InterPro"/>
</dbReference>
<gene>
    <name evidence="7" type="ORF">CMV_028823</name>
</gene>
<evidence type="ECO:0000259" key="6">
    <source>
        <dbReference type="PROSITE" id="PS00624"/>
    </source>
</evidence>
<protein>
    <recommendedName>
        <fullName evidence="6">Glucose-methanol-choline oxidoreductase N-terminal domain-containing protein</fullName>
    </recommendedName>
</protein>
<dbReference type="GO" id="GO:0050660">
    <property type="term" value="F:flavin adenine dinucleotide binding"/>
    <property type="evidence" value="ECO:0007669"/>
    <property type="project" value="InterPro"/>
</dbReference>
<dbReference type="SUPFAM" id="SSF54373">
    <property type="entry name" value="FAD-linked reductases, C-terminal domain"/>
    <property type="match status" value="1"/>
</dbReference>
<dbReference type="Pfam" id="PF00732">
    <property type="entry name" value="GMC_oxred_N"/>
    <property type="match status" value="1"/>
</dbReference>
<dbReference type="AlphaFoldDB" id="A0A8J4QD92"/>
<evidence type="ECO:0000256" key="3">
    <source>
        <dbReference type="ARBA" id="ARBA00022729"/>
    </source>
</evidence>
<dbReference type="Proteomes" id="UP000737018">
    <property type="component" value="Unassembled WGS sequence"/>
</dbReference>
<dbReference type="PANTHER" id="PTHR45968:SF3">
    <property type="entry name" value="OS04G0573100 PROTEIN"/>
    <property type="match status" value="1"/>
</dbReference>
<keyword evidence="8" id="KW-1185">Reference proteome</keyword>
<dbReference type="PROSITE" id="PS00624">
    <property type="entry name" value="GMC_OXRED_2"/>
    <property type="match status" value="1"/>
</dbReference>
<name>A0A8J4QD92_9ROSI</name>
<organism evidence="7 8">
    <name type="scientific">Castanea mollissima</name>
    <name type="common">Chinese chestnut</name>
    <dbReference type="NCBI Taxonomy" id="60419"/>
    <lineage>
        <taxon>Eukaryota</taxon>
        <taxon>Viridiplantae</taxon>
        <taxon>Streptophyta</taxon>
        <taxon>Embryophyta</taxon>
        <taxon>Tracheophyta</taxon>
        <taxon>Spermatophyta</taxon>
        <taxon>Magnoliopsida</taxon>
        <taxon>eudicotyledons</taxon>
        <taxon>Gunneridae</taxon>
        <taxon>Pentapetalae</taxon>
        <taxon>rosids</taxon>
        <taxon>fabids</taxon>
        <taxon>Fagales</taxon>
        <taxon>Fagaceae</taxon>
        <taxon>Castanea</taxon>
    </lineage>
</organism>
<comment type="caution">
    <text evidence="7">The sequence shown here is derived from an EMBL/GenBank/DDBJ whole genome shotgun (WGS) entry which is preliminary data.</text>
</comment>
<proteinExistence type="predicted"/>
<dbReference type="Pfam" id="PF05199">
    <property type="entry name" value="GMC_oxred_C"/>
    <property type="match status" value="1"/>
</dbReference>
<comment type="cofactor">
    <cofactor evidence="1">
        <name>FAD</name>
        <dbReference type="ChEBI" id="CHEBI:57692"/>
    </cofactor>
</comment>
<feature type="domain" description="Glucose-methanol-choline oxidoreductase N-terminal" evidence="6">
    <location>
        <begin position="279"/>
        <end position="293"/>
    </location>
</feature>
<dbReference type="InterPro" id="IPR007867">
    <property type="entry name" value="GMC_OxRtase_C"/>
</dbReference>
<dbReference type="InterPro" id="IPR051871">
    <property type="entry name" value="GMC_Oxidoreductase-Related"/>
</dbReference>
<keyword evidence="2" id="KW-0285">Flavoprotein</keyword>
<evidence type="ECO:0000256" key="2">
    <source>
        <dbReference type="ARBA" id="ARBA00022630"/>
    </source>
</evidence>
<dbReference type="SUPFAM" id="SSF51905">
    <property type="entry name" value="FAD/NAD(P)-binding domain"/>
    <property type="match status" value="1"/>
</dbReference>
<feature type="signal peptide" evidence="5">
    <location>
        <begin position="1"/>
        <end position="25"/>
    </location>
</feature>
<feature type="chain" id="PRO_5035245120" description="Glucose-methanol-choline oxidoreductase N-terminal domain-containing protein" evidence="5">
    <location>
        <begin position="26"/>
        <end position="701"/>
    </location>
</feature>
<dbReference type="InterPro" id="IPR000172">
    <property type="entry name" value="GMC_OxRdtase_N"/>
</dbReference>
<dbReference type="OrthoDB" id="269227at2759"/>
<evidence type="ECO:0000313" key="8">
    <source>
        <dbReference type="Proteomes" id="UP000737018"/>
    </source>
</evidence>